<dbReference type="InterPro" id="IPR036388">
    <property type="entry name" value="WH-like_DNA-bd_sf"/>
</dbReference>
<accession>A0A370Q6A8</accession>
<evidence type="ECO:0000313" key="1">
    <source>
        <dbReference type="EMBL" id="RDK83894.1"/>
    </source>
</evidence>
<dbReference type="GO" id="GO:0006355">
    <property type="term" value="P:regulation of DNA-templated transcription"/>
    <property type="evidence" value="ECO:0007669"/>
    <property type="project" value="InterPro"/>
</dbReference>
<proteinExistence type="predicted"/>
<keyword evidence="2" id="KW-1185">Reference proteome</keyword>
<dbReference type="SUPFAM" id="SSF46894">
    <property type="entry name" value="C-terminal effector domain of the bipartite response regulators"/>
    <property type="match status" value="1"/>
</dbReference>
<organism evidence="1 2">
    <name type="scientific">Enterobacillus tribolii</name>
    <dbReference type="NCBI Taxonomy" id="1487935"/>
    <lineage>
        <taxon>Bacteria</taxon>
        <taxon>Pseudomonadati</taxon>
        <taxon>Pseudomonadota</taxon>
        <taxon>Gammaproteobacteria</taxon>
        <taxon>Enterobacterales</taxon>
        <taxon>Hafniaceae</taxon>
        <taxon>Enterobacillus</taxon>
    </lineage>
</organism>
<dbReference type="InterPro" id="IPR016032">
    <property type="entry name" value="Sig_transdc_resp-reg_C-effctor"/>
</dbReference>
<dbReference type="Proteomes" id="UP000254848">
    <property type="component" value="Unassembled WGS sequence"/>
</dbReference>
<comment type="caution">
    <text evidence="1">The sequence shown here is derived from an EMBL/GenBank/DDBJ whole genome shotgun (WGS) entry which is preliminary data.</text>
</comment>
<name>A0A370Q6A8_9GAMM</name>
<dbReference type="Gene3D" id="1.10.10.10">
    <property type="entry name" value="Winged helix-like DNA-binding domain superfamily/Winged helix DNA-binding domain"/>
    <property type="match status" value="1"/>
</dbReference>
<reference evidence="1 2" key="1">
    <citation type="submission" date="2018-07" db="EMBL/GenBank/DDBJ databases">
        <title>Genomic Encyclopedia of Type Strains, Phase IV (KMG-IV): sequencing the most valuable type-strain genomes for metagenomic binning, comparative biology and taxonomic classification.</title>
        <authorList>
            <person name="Goeker M."/>
        </authorList>
    </citation>
    <scope>NUCLEOTIDE SEQUENCE [LARGE SCALE GENOMIC DNA]</scope>
    <source>
        <strain evidence="1 2">DSM 103736</strain>
    </source>
</reference>
<gene>
    <name evidence="1" type="ORF">C8D90_11522</name>
</gene>
<dbReference type="EMBL" id="QRAP01000015">
    <property type="protein sequence ID" value="RDK83894.1"/>
    <property type="molecule type" value="Genomic_DNA"/>
</dbReference>
<keyword evidence="1" id="KW-0238">DNA-binding</keyword>
<dbReference type="RefSeq" id="WP_115460373.1">
    <property type="nucleotide sequence ID" value="NZ_QRAP01000015.1"/>
</dbReference>
<dbReference type="GO" id="GO:0003677">
    <property type="term" value="F:DNA binding"/>
    <property type="evidence" value="ECO:0007669"/>
    <property type="project" value="UniProtKB-KW"/>
</dbReference>
<protein>
    <submittedName>
        <fullName evidence="1">DNA-binding NarL/FixJ family response regulator</fullName>
    </submittedName>
</protein>
<dbReference type="AlphaFoldDB" id="A0A370Q6A8"/>
<evidence type="ECO:0000313" key="2">
    <source>
        <dbReference type="Proteomes" id="UP000254848"/>
    </source>
</evidence>
<sequence length="219" mass="24127">MTKPTEMAGIVLPSDMHILLFEPYTAVYLGISDILSSAGVKRNHILRVHTMAEIASALARGVGGSILLLSGGHKNANLAELLGFLSDERAGRDNSPVIIRMDNPNPLLMRLLTAFGADEVLPSDCSGAMLLHYLRMVSGPAYTRDGESRFTPRERLIVRHILSGDSLGFIAGLLALDIRQVSEYKQRAVVKLRMDQPHELRLLARLLARFGHLNEVRQP</sequence>